<evidence type="ECO:0000256" key="5">
    <source>
        <dbReference type="ARBA" id="ARBA00038303"/>
    </source>
</evidence>
<dbReference type="Pfam" id="PF02590">
    <property type="entry name" value="SPOUT_MTase"/>
    <property type="match status" value="1"/>
</dbReference>
<proteinExistence type="inferred from homology"/>
<dbReference type="NCBIfam" id="TIGR00246">
    <property type="entry name" value="tRNA_RlmH_YbeA"/>
    <property type="match status" value="1"/>
</dbReference>
<dbReference type="InterPro" id="IPR003742">
    <property type="entry name" value="RlmH-like"/>
</dbReference>
<comment type="function">
    <text evidence="6">Specifically methylates the pseudouridine at position 1915 (m3Psi1915) in 23S rRNA.</text>
</comment>
<name>A0A1H3XE95_9BACI</name>
<evidence type="ECO:0000313" key="8">
    <source>
        <dbReference type="Proteomes" id="UP000198584"/>
    </source>
</evidence>
<evidence type="ECO:0000256" key="1">
    <source>
        <dbReference type="ARBA" id="ARBA00022552"/>
    </source>
</evidence>
<dbReference type="STRING" id="571932.SAMN05421743_102126"/>
<keyword evidence="1 6" id="KW-0698">rRNA processing</keyword>
<evidence type="ECO:0000256" key="6">
    <source>
        <dbReference type="HAMAP-Rule" id="MF_00658"/>
    </source>
</evidence>
<dbReference type="PANTHER" id="PTHR33603">
    <property type="entry name" value="METHYLTRANSFERASE"/>
    <property type="match status" value="1"/>
</dbReference>
<accession>A0A1H3XE95</accession>
<dbReference type="InterPro" id="IPR029026">
    <property type="entry name" value="tRNA_m1G_MTases_N"/>
</dbReference>
<dbReference type="EMBL" id="FNQR01000002">
    <property type="protein sequence ID" value="SDZ97727.1"/>
    <property type="molecule type" value="Genomic_DNA"/>
</dbReference>
<feature type="binding site" evidence="6">
    <location>
        <position position="76"/>
    </location>
    <ligand>
        <name>S-adenosyl-L-methionine</name>
        <dbReference type="ChEBI" id="CHEBI:59789"/>
    </ligand>
</feature>
<comment type="subcellular location">
    <subcellularLocation>
        <location evidence="6">Cytoplasm</location>
    </subcellularLocation>
</comment>
<feature type="binding site" evidence="6">
    <location>
        <position position="108"/>
    </location>
    <ligand>
        <name>S-adenosyl-L-methionine</name>
        <dbReference type="ChEBI" id="CHEBI:59789"/>
    </ligand>
</feature>
<dbReference type="EC" id="2.1.1.177" evidence="6"/>
<dbReference type="CDD" id="cd18081">
    <property type="entry name" value="RlmH-like"/>
    <property type="match status" value="1"/>
</dbReference>
<keyword evidence="4 6" id="KW-0949">S-adenosyl-L-methionine</keyword>
<dbReference type="PIRSF" id="PIRSF004505">
    <property type="entry name" value="MT_bac"/>
    <property type="match status" value="1"/>
</dbReference>
<evidence type="ECO:0000256" key="4">
    <source>
        <dbReference type="ARBA" id="ARBA00022691"/>
    </source>
</evidence>
<dbReference type="GO" id="GO:0005737">
    <property type="term" value="C:cytoplasm"/>
    <property type="evidence" value="ECO:0007669"/>
    <property type="project" value="UniProtKB-SubCell"/>
</dbReference>
<comment type="similarity">
    <text evidence="5 6">Belongs to the RNA methyltransferase RlmH family.</text>
</comment>
<feature type="binding site" evidence="6">
    <location>
        <begin position="127"/>
        <end position="132"/>
    </location>
    <ligand>
        <name>S-adenosyl-L-methionine</name>
        <dbReference type="ChEBI" id="CHEBI:59789"/>
    </ligand>
</feature>
<dbReference type="GO" id="GO:0070038">
    <property type="term" value="F:rRNA (pseudouridine-N3-)-methyltransferase activity"/>
    <property type="evidence" value="ECO:0007669"/>
    <property type="project" value="UniProtKB-UniRule"/>
</dbReference>
<evidence type="ECO:0000256" key="3">
    <source>
        <dbReference type="ARBA" id="ARBA00022679"/>
    </source>
</evidence>
<dbReference type="SUPFAM" id="SSF75217">
    <property type="entry name" value="alpha/beta knot"/>
    <property type="match status" value="1"/>
</dbReference>
<dbReference type="NCBIfam" id="NF000986">
    <property type="entry name" value="PRK00103.1-4"/>
    <property type="match status" value="1"/>
</dbReference>
<comment type="catalytic activity">
    <reaction evidence="6">
        <text>pseudouridine(1915) in 23S rRNA + S-adenosyl-L-methionine = N(3)-methylpseudouridine(1915) in 23S rRNA + S-adenosyl-L-homocysteine + H(+)</text>
        <dbReference type="Rhea" id="RHEA:42752"/>
        <dbReference type="Rhea" id="RHEA-COMP:10221"/>
        <dbReference type="Rhea" id="RHEA-COMP:10222"/>
        <dbReference type="ChEBI" id="CHEBI:15378"/>
        <dbReference type="ChEBI" id="CHEBI:57856"/>
        <dbReference type="ChEBI" id="CHEBI:59789"/>
        <dbReference type="ChEBI" id="CHEBI:65314"/>
        <dbReference type="ChEBI" id="CHEBI:74486"/>
        <dbReference type="EC" id="2.1.1.177"/>
    </reaction>
</comment>
<dbReference type="NCBIfam" id="NF000985">
    <property type="entry name" value="PRK00103.1-3"/>
    <property type="match status" value="1"/>
</dbReference>
<evidence type="ECO:0000256" key="2">
    <source>
        <dbReference type="ARBA" id="ARBA00022603"/>
    </source>
</evidence>
<reference evidence="7 8" key="1">
    <citation type="submission" date="2016-10" db="EMBL/GenBank/DDBJ databases">
        <authorList>
            <person name="de Groot N.N."/>
        </authorList>
    </citation>
    <scope>NUCLEOTIDE SEQUENCE [LARGE SCALE GENOMIC DNA]</scope>
    <source>
        <strain evidence="7 8">CCM7597</strain>
    </source>
</reference>
<dbReference type="Proteomes" id="UP000198584">
    <property type="component" value="Unassembled WGS sequence"/>
</dbReference>
<sequence>MKITIVTVGKLKEKYLKQGIQEYVKRLGPYASIDMAEVADEKAPENLSEADMKEVKNKEGERILAKINPDSYVITLEIEGKQLTSEKLAKKLDDLATYGKSKVTFVIGGSLGLSDEVLKRSDMGLSFSKMTFPHQLMRLVLVEQIYRAFKINRGEPYHK</sequence>
<dbReference type="InterPro" id="IPR029028">
    <property type="entry name" value="Alpha/beta_knot_MTases"/>
</dbReference>
<protein>
    <recommendedName>
        <fullName evidence="6">Ribosomal RNA large subunit methyltransferase H</fullName>
        <ecNumber evidence="6">2.1.1.177</ecNumber>
    </recommendedName>
    <alternativeName>
        <fullName evidence="6">23S rRNA (pseudouridine1915-N3)-methyltransferase</fullName>
    </alternativeName>
    <alternativeName>
        <fullName evidence="6">23S rRNA m3Psi1915 methyltransferase</fullName>
    </alternativeName>
    <alternativeName>
        <fullName evidence="6">rRNA (pseudouridine-N3-)-methyltransferase RlmH</fullName>
    </alternativeName>
</protein>
<keyword evidence="2 6" id="KW-0489">Methyltransferase</keyword>
<dbReference type="OrthoDB" id="9806643at2"/>
<dbReference type="RefSeq" id="WP_093042223.1">
    <property type="nucleotide sequence ID" value="NZ_FNQR01000002.1"/>
</dbReference>
<keyword evidence="3 6" id="KW-0808">Transferase</keyword>
<dbReference type="HAMAP" id="MF_00658">
    <property type="entry name" value="23SrRNA_methyltr_H"/>
    <property type="match status" value="1"/>
</dbReference>
<keyword evidence="6" id="KW-0963">Cytoplasm</keyword>
<gene>
    <name evidence="6" type="primary">rlmH</name>
    <name evidence="7" type="ORF">SAMN05421743_102126</name>
</gene>
<organism evidence="7 8">
    <name type="scientific">Thalassobacillus cyri</name>
    <dbReference type="NCBI Taxonomy" id="571932"/>
    <lineage>
        <taxon>Bacteria</taxon>
        <taxon>Bacillati</taxon>
        <taxon>Bacillota</taxon>
        <taxon>Bacilli</taxon>
        <taxon>Bacillales</taxon>
        <taxon>Bacillaceae</taxon>
        <taxon>Thalassobacillus</taxon>
    </lineage>
</organism>
<dbReference type="AlphaFoldDB" id="A0A1H3XE95"/>
<evidence type="ECO:0000313" key="7">
    <source>
        <dbReference type="EMBL" id="SDZ97727.1"/>
    </source>
</evidence>
<keyword evidence="8" id="KW-1185">Reference proteome</keyword>
<comment type="subunit">
    <text evidence="6">Homodimer.</text>
</comment>
<dbReference type="PANTHER" id="PTHR33603:SF1">
    <property type="entry name" value="RIBOSOMAL RNA LARGE SUBUNIT METHYLTRANSFERASE H"/>
    <property type="match status" value="1"/>
</dbReference>
<dbReference type="Gene3D" id="3.40.1280.10">
    <property type="match status" value="1"/>
</dbReference>